<dbReference type="InterPro" id="IPR050445">
    <property type="entry name" value="Bact_polysacc_biosynth/exp"/>
</dbReference>
<keyword evidence="1" id="KW-0812">Transmembrane</keyword>
<evidence type="ECO:0000313" key="3">
    <source>
        <dbReference type="Proteomes" id="UP001597090"/>
    </source>
</evidence>
<dbReference type="PANTHER" id="PTHR32309:SF31">
    <property type="entry name" value="CAPSULAR EXOPOLYSACCHARIDE FAMILY"/>
    <property type="match status" value="1"/>
</dbReference>
<keyword evidence="1" id="KW-0472">Membrane</keyword>
<gene>
    <name evidence="2" type="ORF">ACFQZQ_01220</name>
</gene>
<keyword evidence="1" id="KW-1133">Transmembrane helix</keyword>
<organism evidence="2 3">
    <name type="scientific">Lysobacter koreensis</name>
    <dbReference type="NCBI Taxonomy" id="266122"/>
    <lineage>
        <taxon>Bacteria</taxon>
        <taxon>Pseudomonadati</taxon>
        <taxon>Pseudomonadota</taxon>
        <taxon>Gammaproteobacteria</taxon>
        <taxon>Lysobacterales</taxon>
        <taxon>Lysobacteraceae</taxon>
        <taxon>Lysobacter</taxon>
    </lineage>
</organism>
<evidence type="ECO:0000256" key="1">
    <source>
        <dbReference type="SAM" id="Phobius"/>
    </source>
</evidence>
<feature type="transmembrane region" description="Helical" evidence="1">
    <location>
        <begin position="502"/>
        <end position="522"/>
    </location>
</feature>
<dbReference type="EMBL" id="JBHTIH010000002">
    <property type="protein sequence ID" value="MFD0737911.1"/>
    <property type="molecule type" value="Genomic_DNA"/>
</dbReference>
<dbReference type="PANTHER" id="PTHR32309">
    <property type="entry name" value="TYROSINE-PROTEIN KINASE"/>
    <property type="match status" value="1"/>
</dbReference>
<dbReference type="RefSeq" id="WP_386810868.1">
    <property type="nucleotide sequence ID" value="NZ_JBHTIH010000002.1"/>
</dbReference>
<dbReference type="InterPro" id="IPR014345">
    <property type="entry name" value="XrtA_polysacc_chain"/>
</dbReference>
<proteinExistence type="predicted"/>
<feature type="transmembrane region" description="Helical" evidence="1">
    <location>
        <begin position="34"/>
        <end position="54"/>
    </location>
</feature>
<evidence type="ECO:0000313" key="2">
    <source>
        <dbReference type="EMBL" id="MFD0737911.1"/>
    </source>
</evidence>
<reference evidence="3" key="1">
    <citation type="journal article" date="2019" name="Int. J. Syst. Evol. Microbiol.">
        <title>The Global Catalogue of Microorganisms (GCM) 10K type strain sequencing project: providing services to taxonomists for standard genome sequencing and annotation.</title>
        <authorList>
            <consortium name="The Broad Institute Genomics Platform"/>
            <consortium name="The Broad Institute Genome Sequencing Center for Infectious Disease"/>
            <person name="Wu L."/>
            <person name="Ma J."/>
        </authorList>
    </citation>
    <scope>NUCLEOTIDE SEQUENCE [LARGE SCALE GENOMIC DNA]</scope>
    <source>
        <strain evidence="3">CCUG 55491</strain>
    </source>
</reference>
<dbReference type="Proteomes" id="UP001597090">
    <property type="component" value="Unassembled WGS sequence"/>
</dbReference>
<comment type="caution">
    <text evidence="2">The sequence shown here is derived from an EMBL/GenBank/DDBJ whole genome shotgun (WGS) entry which is preliminary data.</text>
</comment>
<sequence length="528" mass="57665">MNTSLVEWAAPGIRGPAVVPILPIAAEEARRRPLLMAGVFTAVALCALLVGMLLPKAYTSTTTIAIDENGVPSPSAKASASNPKLQPRAAAAREIAVGRKVMLDLLATGGWMQGNPSAVEQQRLITGIARRLDVSSPRQLPNLVRISYTDSDPARAFKVTQRLSELVIRETLATKARESREAYQFIDSQAAQYHKKLLDSQARLTTYQLANPDSRKGSDEEANRRVAELRRSIDLARLDLVQARAQESTISSQLGGENPMGVMQSRGNQIQVRLAELQAEHDRLLLNYTDQHPDVLRIQSQMRDLQASLRDESTRSSARLAVTNTGVPGASGFNPLYSELKSRLADARSRSAASASRVALGEGLLSQEQARSERITGAGGNLEDLMRNYEVDHEVYQDLLKRRETARVAMNLDVAQRGLTLRVQEPAAIPVQPDPGLRLMHVAIIGLILAVATPLALLFGWLRVDPRVRSPAQVEQLAGLPVLGSIPMQPTRQRHERDRRRLAIACALVAAVPIAYGSALAAKWMMNS</sequence>
<keyword evidence="3" id="KW-1185">Reference proteome</keyword>
<accession>A0ABW2YII0</accession>
<name>A0ABW2YII0_9GAMM</name>
<dbReference type="NCBIfam" id="TIGR03007">
    <property type="entry name" value="pepcterm_ChnLen"/>
    <property type="match status" value="1"/>
</dbReference>
<feature type="transmembrane region" description="Helical" evidence="1">
    <location>
        <begin position="439"/>
        <end position="462"/>
    </location>
</feature>
<protein>
    <submittedName>
        <fullName evidence="2">XrtA system polysaccharide chain length determinant</fullName>
    </submittedName>
</protein>